<accession>A0A0K1Q750</accession>
<feature type="region of interest" description="Disordered" evidence="1">
    <location>
        <begin position="328"/>
        <end position="347"/>
    </location>
</feature>
<dbReference type="EMBL" id="CP012333">
    <property type="protein sequence ID" value="AKV01661.1"/>
    <property type="molecule type" value="Genomic_DNA"/>
</dbReference>
<evidence type="ECO:0000313" key="3">
    <source>
        <dbReference type="Proteomes" id="UP000064967"/>
    </source>
</evidence>
<dbReference type="KEGG" id="llu:AKJ09_08324"/>
<proteinExistence type="predicted"/>
<dbReference type="STRING" id="1391654.AKJ09_08324"/>
<dbReference type="PATRIC" id="fig|1391654.3.peg.8432"/>
<dbReference type="Proteomes" id="UP000064967">
    <property type="component" value="Chromosome"/>
</dbReference>
<dbReference type="AlphaFoldDB" id="A0A0K1Q750"/>
<evidence type="ECO:0000313" key="2">
    <source>
        <dbReference type="EMBL" id="AKV01661.1"/>
    </source>
</evidence>
<keyword evidence="3" id="KW-1185">Reference proteome</keyword>
<evidence type="ECO:0000256" key="1">
    <source>
        <dbReference type="SAM" id="MobiDB-lite"/>
    </source>
</evidence>
<dbReference type="InterPro" id="IPR012106">
    <property type="entry name" value="Phage_Mu_Gp1"/>
</dbReference>
<protein>
    <submittedName>
        <fullName evidence="2">Mu-like prophage I protein</fullName>
    </submittedName>
</protein>
<dbReference type="Pfam" id="PF10123">
    <property type="entry name" value="Mu-like_Pro"/>
    <property type="match status" value="1"/>
</dbReference>
<gene>
    <name evidence="2" type="ORF">AKJ09_08324</name>
</gene>
<dbReference type="RefSeq" id="WP_146652719.1">
    <property type="nucleotide sequence ID" value="NZ_CP012333.1"/>
</dbReference>
<reference evidence="2 3" key="1">
    <citation type="submission" date="2015-08" db="EMBL/GenBank/DDBJ databases">
        <authorList>
            <person name="Babu N.S."/>
            <person name="Beckwith C.J."/>
            <person name="Beseler K.G."/>
            <person name="Brison A."/>
            <person name="Carone J.V."/>
            <person name="Caskin T.P."/>
            <person name="Diamond M."/>
            <person name="Durham M.E."/>
            <person name="Foxe J.M."/>
            <person name="Go M."/>
            <person name="Henderson B.A."/>
            <person name="Jones I.B."/>
            <person name="McGettigan J.A."/>
            <person name="Micheletti S.J."/>
            <person name="Nasrallah M.E."/>
            <person name="Ortiz D."/>
            <person name="Piller C.R."/>
            <person name="Privatt S.R."/>
            <person name="Schneider S.L."/>
            <person name="Sharp S."/>
            <person name="Smith T.C."/>
            <person name="Stanton J.D."/>
            <person name="Ullery H.E."/>
            <person name="Wilson R.J."/>
            <person name="Serrano M.G."/>
            <person name="Buck G."/>
            <person name="Lee V."/>
            <person name="Wang Y."/>
            <person name="Carvalho R."/>
            <person name="Voegtly L."/>
            <person name="Shi R."/>
            <person name="Duckworth R."/>
            <person name="Johnson A."/>
            <person name="Loviza R."/>
            <person name="Walstead R."/>
            <person name="Shah Z."/>
            <person name="Kiflezghi M."/>
            <person name="Wade K."/>
            <person name="Ball S.L."/>
            <person name="Bradley K.W."/>
            <person name="Asai D.J."/>
            <person name="Bowman C.A."/>
            <person name="Russell D.A."/>
            <person name="Pope W.H."/>
            <person name="Jacobs-Sera D."/>
            <person name="Hendrix R.W."/>
            <person name="Hatfull G.F."/>
        </authorList>
    </citation>
    <scope>NUCLEOTIDE SEQUENCE [LARGE SCALE GENOMIC DNA]</scope>
    <source>
        <strain evidence="2 3">DSM 27648</strain>
    </source>
</reference>
<sequence length="390" mass="41974">MNCTTHVLSLETSEGSGLPTEFRIFGRGKNETTKGTFVFDNAAAASVMAEYEAHGIDLAIDYDHASLSSGQSLDPAQAGKAAGWFNLELRNGELWAVNVRWTEPAAEALRRKEWRFYSPAFQTKGGRITTLLNVAITNLPATRRLEPLMAAGRGTTMATGIPGAVDADAENTLRKIAKLLGLEDPTDPDAIRAAFSALFADGGDADANADDGAPDEIAATHARLMRLTGRDSTEGALAEVGTWRASHLRLEQETQRLAKELDALESAERRRLCVELVMKAGRAPATIWANPLKKNFVPKSYLATMPIVELRNYVKDAINALPPAVRRSLERGSPTPELNPPAGDVGEIVTHHGTVSLSEREIERCKAEGVDVTVYAKNKAIHLAARGAGG</sequence>
<organism evidence="2 3">
    <name type="scientific">Labilithrix luteola</name>
    <dbReference type="NCBI Taxonomy" id="1391654"/>
    <lineage>
        <taxon>Bacteria</taxon>
        <taxon>Pseudomonadati</taxon>
        <taxon>Myxococcota</taxon>
        <taxon>Polyangia</taxon>
        <taxon>Polyangiales</taxon>
        <taxon>Labilitrichaceae</taxon>
        <taxon>Labilithrix</taxon>
    </lineage>
</organism>
<name>A0A0K1Q750_9BACT</name>
<dbReference type="OrthoDB" id="2043985at2"/>